<dbReference type="CDD" id="cd09274">
    <property type="entry name" value="RNase_HI_RT_Ty3"/>
    <property type="match status" value="1"/>
</dbReference>
<proteinExistence type="predicted"/>
<dbReference type="PROSITE" id="PS50994">
    <property type="entry name" value="INTEGRASE"/>
    <property type="match status" value="1"/>
</dbReference>
<dbReference type="Gene3D" id="3.30.420.10">
    <property type="entry name" value="Ribonuclease H-like superfamily/Ribonuclease H"/>
    <property type="match status" value="1"/>
</dbReference>
<dbReference type="InterPro" id="IPR001584">
    <property type="entry name" value="Integrase_cat-core"/>
</dbReference>
<keyword evidence="13" id="KW-0239">DNA-directed DNA polymerase</keyword>
<dbReference type="SUPFAM" id="SSF56672">
    <property type="entry name" value="DNA/RNA polymerases"/>
    <property type="match status" value="1"/>
</dbReference>
<feature type="domain" description="Reverse transcriptase" evidence="17">
    <location>
        <begin position="165"/>
        <end position="344"/>
    </location>
</feature>
<evidence type="ECO:0000256" key="13">
    <source>
        <dbReference type="ARBA" id="ARBA00022932"/>
    </source>
</evidence>
<evidence type="ECO:0000256" key="10">
    <source>
        <dbReference type="ARBA" id="ARBA00022884"/>
    </source>
</evidence>
<dbReference type="InterPro" id="IPR041588">
    <property type="entry name" value="Integrase_H2C2"/>
</dbReference>
<evidence type="ECO:0000256" key="5">
    <source>
        <dbReference type="ARBA" id="ARBA00022723"/>
    </source>
</evidence>
<dbReference type="Proteomes" id="UP000015464">
    <property type="component" value="Unassembled WGS sequence"/>
</dbReference>
<dbReference type="OMA" id="HIEHEND"/>
<dbReference type="GO" id="GO:0015074">
    <property type="term" value="P:DNA integration"/>
    <property type="evidence" value="ECO:0007669"/>
    <property type="project" value="UniProtKB-KW"/>
</dbReference>
<dbReference type="InterPro" id="IPR000477">
    <property type="entry name" value="RT_dom"/>
</dbReference>
<evidence type="ECO:0000256" key="11">
    <source>
        <dbReference type="ARBA" id="ARBA00022908"/>
    </source>
</evidence>
<evidence type="ECO:0000256" key="9">
    <source>
        <dbReference type="ARBA" id="ARBA00022842"/>
    </source>
</evidence>
<reference evidence="19 20" key="1">
    <citation type="journal article" date="2011" name="Science">
        <title>Comparative functional genomics of the fission yeasts.</title>
        <authorList>
            <person name="Rhind N."/>
            <person name="Chen Z."/>
            <person name="Yassour M."/>
            <person name="Thompson D.A."/>
            <person name="Haas B.J."/>
            <person name="Habib N."/>
            <person name="Wapinski I."/>
            <person name="Roy S."/>
            <person name="Lin M.F."/>
            <person name="Heiman D.I."/>
            <person name="Young S.K."/>
            <person name="Furuya K."/>
            <person name="Guo Y."/>
            <person name="Pidoux A."/>
            <person name="Chen H.M."/>
            <person name="Robbertse B."/>
            <person name="Goldberg J.M."/>
            <person name="Aoki K."/>
            <person name="Bayne E.H."/>
            <person name="Berlin A.M."/>
            <person name="Desjardins C.A."/>
            <person name="Dobbs E."/>
            <person name="Dukaj L."/>
            <person name="Fan L."/>
            <person name="FitzGerald M.G."/>
            <person name="French C."/>
            <person name="Gujja S."/>
            <person name="Hansen K."/>
            <person name="Keifenheim D."/>
            <person name="Levin J.Z."/>
            <person name="Mosher R.A."/>
            <person name="Mueller C.A."/>
            <person name="Pfiffner J."/>
            <person name="Priest M."/>
            <person name="Russ C."/>
            <person name="Smialowska A."/>
            <person name="Swoboda P."/>
            <person name="Sykes S.M."/>
            <person name="Vaughn M."/>
            <person name="Vengrova S."/>
            <person name="Yoder R."/>
            <person name="Zeng Q."/>
            <person name="Allshire R."/>
            <person name="Baulcombe D."/>
            <person name="Birren B.W."/>
            <person name="Brown W."/>
            <person name="Ekwall K."/>
            <person name="Kellis M."/>
            <person name="Leatherwood J."/>
            <person name="Levin H."/>
            <person name="Margalit H."/>
            <person name="Martienssen R."/>
            <person name="Nieduszynski C.A."/>
            <person name="Spatafora J.W."/>
            <person name="Friedman N."/>
            <person name="Dalgaard J.Z."/>
            <person name="Baumann P."/>
            <person name="Niki H."/>
            <person name="Regev A."/>
            <person name="Nusbaum C."/>
        </authorList>
    </citation>
    <scope>NUCLEOTIDE SEQUENCE [LARGE SCALE GENOMIC DNA]</scope>
    <source>
        <strain evidence="20">OY26 / ATCC MYA-4695 / CBS 11777 / NBRC 106824 / NRRL Y48691</strain>
    </source>
</reference>
<evidence type="ECO:0000256" key="3">
    <source>
        <dbReference type="ARBA" id="ARBA00022695"/>
    </source>
</evidence>
<dbReference type="FunFam" id="3.30.70.270:FF:000026">
    <property type="entry name" value="Transposon Ty3-G Gag-Pol polyprotein"/>
    <property type="match status" value="1"/>
</dbReference>
<keyword evidence="10" id="KW-0694">RNA-binding</keyword>
<evidence type="ECO:0000259" key="18">
    <source>
        <dbReference type="PROSITE" id="PS50994"/>
    </source>
</evidence>
<evidence type="ECO:0000256" key="8">
    <source>
        <dbReference type="ARBA" id="ARBA00022801"/>
    </source>
</evidence>
<dbReference type="Pfam" id="PF17919">
    <property type="entry name" value="RT_RNaseH_2"/>
    <property type="match status" value="1"/>
</dbReference>
<dbReference type="Gene3D" id="2.40.70.10">
    <property type="entry name" value="Acid Proteases"/>
    <property type="match status" value="1"/>
</dbReference>
<dbReference type="CDD" id="cd01647">
    <property type="entry name" value="RT_LTR"/>
    <property type="match status" value="1"/>
</dbReference>
<keyword evidence="4" id="KW-0540">Nuclease</keyword>
<dbReference type="Pfam" id="PF24626">
    <property type="entry name" value="SH3_Tf2-1"/>
    <property type="match status" value="1"/>
</dbReference>
<evidence type="ECO:0000256" key="1">
    <source>
        <dbReference type="ARBA" id="ARBA00022670"/>
    </source>
</evidence>
<dbReference type="PANTHER" id="PTHR37984:SF5">
    <property type="entry name" value="PROTEIN NYNRIN-LIKE"/>
    <property type="match status" value="1"/>
</dbReference>
<dbReference type="PANTHER" id="PTHR37984">
    <property type="entry name" value="PROTEIN CBG26694"/>
    <property type="match status" value="1"/>
</dbReference>
<evidence type="ECO:0000313" key="20">
    <source>
        <dbReference type="Proteomes" id="UP000015464"/>
    </source>
</evidence>
<keyword evidence="9" id="KW-0460">Magnesium</keyword>
<evidence type="ECO:0000256" key="16">
    <source>
        <dbReference type="ARBA" id="ARBA00023268"/>
    </source>
</evidence>
<dbReference type="EMBL" id="KE546989">
    <property type="protein sequence ID" value="EPY52228.1"/>
    <property type="molecule type" value="Genomic_DNA"/>
</dbReference>
<evidence type="ECO:0000256" key="7">
    <source>
        <dbReference type="ARBA" id="ARBA00022759"/>
    </source>
</evidence>
<protein>
    <recommendedName>
        <fullName evidence="21">Reverse transcriptase</fullName>
    </recommendedName>
</protein>
<dbReference type="Pfam" id="PF00665">
    <property type="entry name" value="rve"/>
    <property type="match status" value="1"/>
</dbReference>
<dbReference type="InterPro" id="IPR036397">
    <property type="entry name" value="RNaseH_sf"/>
</dbReference>
<dbReference type="AlphaFoldDB" id="S9VX23"/>
<dbReference type="InterPro" id="IPR056924">
    <property type="entry name" value="SH3_Tf2-1"/>
</dbReference>
<dbReference type="GO" id="GO:0003723">
    <property type="term" value="F:RNA binding"/>
    <property type="evidence" value="ECO:0007669"/>
    <property type="project" value="UniProtKB-KW"/>
</dbReference>
<dbReference type="HOGENOM" id="CLU_000384_38_0_1"/>
<dbReference type="GO" id="GO:0003887">
    <property type="term" value="F:DNA-directed DNA polymerase activity"/>
    <property type="evidence" value="ECO:0007669"/>
    <property type="project" value="UniProtKB-KW"/>
</dbReference>
<evidence type="ECO:0000256" key="4">
    <source>
        <dbReference type="ARBA" id="ARBA00022722"/>
    </source>
</evidence>
<dbReference type="FunFam" id="1.10.340.70:FF:000001">
    <property type="entry name" value="Retrovirus-related Pol polyprotein from transposon gypsy-like Protein"/>
    <property type="match status" value="1"/>
</dbReference>
<keyword evidence="2" id="KW-0808">Transferase</keyword>
<dbReference type="GO" id="GO:0003964">
    <property type="term" value="F:RNA-directed DNA polymerase activity"/>
    <property type="evidence" value="ECO:0007669"/>
    <property type="project" value="UniProtKB-KW"/>
</dbReference>
<dbReference type="Gene3D" id="1.10.340.70">
    <property type="match status" value="1"/>
</dbReference>
<keyword evidence="15" id="KW-0233">DNA recombination</keyword>
<dbReference type="FunFam" id="3.30.420.10:FF:000032">
    <property type="entry name" value="Retrovirus-related Pol polyprotein from transposon 297-like Protein"/>
    <property type="match status" value="1"/>
</dbReference>
<evidence type="ECO:0000256" key="15">
    <source>
        <dbReference type="ARBA" id="ARBA00023172"/>
    </source>
</evidence>
<evidence type="ECO:0000256" key="2">
    <source>
        <dbReference type="ARBA" id="ARBA00022679"/>
    </source>
</evidence>
<keyword evidence="14" id="KW-0238">DNA-binding</keyword>
<dbReference type="CDD" id="cd00303">
    <property type="entry name" value="retropepsin_like"/>
    <property type="match status" value="1"/>
</dbReference>
<dbReference type="GO" id="GO:0004190">
    <property type="term" value="F:aspartic-type endopeptidase activity"/>
    <property type="evidence" value="ECO:0007669"/>
    <property type="project" value="UniProtKB-KW"/>
</dbReference>
<dbReference type="InterPro" id="IPR041577">
    <property type="entry name" value="RT_RNaseH_2"/>
</dbReference>
<feature type="domain" description="Integrase catalytic" evidence="18">
    <location>
        <begin position="699"/>
        <end position="858"/>
    </location>
</feature>
<accession>S9VX23</accession>
<dbReference type="SUPFAM" id="SSF53098">
    <property type="entry name" value="Ribonuclease H-like"/>
    <property type="match status" value="1"/>
</dbReference>
<evidence type="ECO:0000313" key="19">
    <source>
        <dbReference type="EMBL" id="EPY52228.1"/>
    </source>
</evidence>
<evidence type="ECO:0000256" key="12">
    <source>
        <dbReference type="ARBA" id="ARBA00022918"/>
    </source>
</evidence>
<dbReference type="GO" id="GO:0046872">
    <property type="term" value="F:metal ion binding"/>
    <property type="evidence" value="ECO:0007669"/>
    <property type="project" value="UniProtKB-KW"/>
</dbReference>
<dbReference type="Gene3D" id="3.10.10.10">
    <property type="entry name" value="HIV Type 1 Reverse Transcriptase, subunit A, domain 1"/>
    <property type="match status" value="1"/>
</dbReference>
<dbReference type="OrthoDB" id="5417660at2759"/>
<dbReference type="InterPro" id="IPR050951">
    <property type="entry name" value="Retrovirus_Pol_polyprotein"/>
</dbReference>
<keyword evidence="12" id="KW-0695">RNA-directed DNA polymerase</keyword>
<evidence type="ECO:0000256" key="6">
    <source>
        <dbReference type="ARBA" id="ARBA00022750"/>
    </source>
</evidence>
<dbReference type="GO" id="GO:0004519">
    <property type="term" value="F:endonuclease activity"/>
    <property type="evidence" value="ECO:0007669"/>
    <property type="project" value="UniProtKB-KW"/>
</dbReference>
<dbReference type="Gene3D" id="3.30.70.270">
    <property type="match status" value="2"/>
</dbReference>
<evidence type="ECO:0000259" key="17">
    <source>
        <dbReference type="PROSITE" id="PS50878"/>
    </source>
</evidence>
<dbReference type="GO" id="GO:0005634">
    <property type="term" value="C:nucleus"/>
    <property type="evidence" value="ECO:0007669"/>
    <property type="project" value="UniProtKB-ARBA"/>
</dbReference>
<dbReference type="InterPro" id="IPR012337">
    <property type="entry name" value="RNaseH-like_sf"/>
</dbReference>
<organism evidence="19 20">
    <name type="scientific">Schizosaccharomyces cryophilus (strain OY26 / ATCC MYA-4695 / CBS 11777 / NBRC 106824 / NRRL Y48691)</name>
    <name type="common">Fission yeast</name>
    <dbReference type="NCBI Taxonomy" id="653667"/>
    <lineage>
        <taxon>Eukaryota</taxon>
        <taxon>Fungi</taxon>
        <taxon>Dikarya</taxon>
        <taxon>Ascomycota</taxon>
        <taxon>Taphrinomycotina</taxon>
        <taxon>Schizosaccharomycetes</taxon>
        <taxon>Schizosaccharomycetales</taxon>
        <taxon>Schizosaccharomycetaceae</taxon>
        <taxon>Schizosaccharomyces</taxon>
    </lineage>
</organism>
<keyword evidence="8" id="KW-0378">Hydrolase</keyword>
<keyword evidence="11" id="KW-0229">DNA integration</keyword>
<dbReference type="InterPro" id="IPR021109">
    <property type="entry name" value="Peptidase_aspartic_dom_sf"/>
</dbReference>
<keyword evidence="16" id="KW-0511">Multifunctional enzyme</keyword>
<dbReference type="RefSeq" id="XP_013022942.1">
    <property type="nucleotide sequence ID" value="XM_013167488.1"/>
</dbReference>
<keyword evidence="6" id="KW-0064">Aspartyl protease</keyword>
<dbReference type="Pfam" id="PF00078">
    <property type="entry name" value="RVT_1"/>
    <property type="match status" value="1"/>
</dbReference>
<evidence type="ECO:0000256" key="14">
    <source>
        <dbReference type="ARBA" id="ARBA00023125"/>
    </source>
</evidence>
<dbReference type="SUPFAM" id="SSF50630">
    <property type="entry name" value="Acid proteases"/>
    <property type="match status" value="1"/>
</dbReference>
<keyword evidence="20" id="KW-1185">Reference proteome</keyword>
<keyword evidence="3" id="KW-0548">Nucleotidyltransferase</keyword>
<gene>
    <name evidence="19" type="ORF">SPOG_05677</name>
</gene>
<dbReference type="STRING" id="653667.S9VX23"/>
<dbReference type="GO" id="GO:0006508">
    <property type="term" value="P:proteolysis"/>
    <property type="evidence" value="ECO:0007669"/>
    <property type="project" value="UniProtKB-KW"/>
</dbReference>
<dbReference type="GO" id="GO:0003677">
    <property type="term" value="F:DNA binding"/>
    <property type="evidence" value="ECO:0007669"/>
    <property type="project" value="UniProtKB-KW"/>
</dbReference>
<keyword evidence="5" id="KW-0479">Metal-binding</keyword>
<name>S9VX23_SCHCR</name>
<dbReference type="PROSITE" id="PS50878">
    <property type="entry name" value="RT_POL"/>
    <property type="match status" value="1"/>
</dbReference>
<evidence type="ECO:0008006" key="21">
    <source>
        <dbReference type="Google" id="ProtNLM"/>
    </source>
</evidence>
<dbReference type="GO" id="GO:0006310">
    <property type="term" value="P:DNA recombination"/>
    <property type="evidence" value="ECO:0007669"/>
    <property type="project" value="UniProtKB-KW"/>
</dbReference>
<keyword evidence="7" id="KW-0255">Endonuclease</keyword>
<dbReference type="InterPro" id="IPR043128">
    <property type="entry name" value="Rev_trsase/Diguanyl_cyclase"/>
</dbReference>
<dbReference type="Pfam" id="PF17921">
    <property type="entry name" value="Integrase_H2C2"/>
    <property type="match status" value="1"/>
</dbReference>
<dbReference type="eggNOG" id="KOG0017">
    <property type="taxonomic scope" value="Eukaryota"/>
</dbReference>
<dbReference type="InterPro" id="IPR043502">
    <property type="entry name" value="DNA/RNA_pol_sf"/>
</dbReference>
<keyword evidence="1" id="KW-0645">Protease</keyword>
<sequence>MDSGADVSLLREDLAKQITREFDKEDRTFVGITKHILKVTGKLTLPVEIRGRKYHETFTISPSIEEDAIIGWSLIEKMNRLEGLSKIEIKESHDENFKKNEEIQKILKPFSEIFEEPTRTPLPEHSESDLKIELTEELPTYSPKLRPYTQKERECIKEKTDELLKQGRIRRSSSKFLCAPLIVPKKGTDKYRMVVNYKPLNAITKRDKYPIPNFEEIINWLNGARVFSTLDLKDAYHLLRIREGDEYKTAFRTPFGSFEYTVMPFGLTNAPANFQRHINGILHPYNGIFVIIYLDDILIYSSSIEEHRSHVRKVLQKLRQANLYLNAEKCQFFQNRVKFLGHIFSDAGMEVDKERIQAITNWPQPNTLRRLRSFLGFVNYSRRFMPNLSRLARPLYDLTKKNVKFKWTDRHQQAFIQVKQTLENVSILSHYKPGRETLMETDASDYGIGAILSQKQDDEKFHPIAFHSASFTDQQKIWSTWEKEAYAIITSLRKWYHFLADTDKPFKILTDHKNLTSMFTNIRTDTRPKINRWAAELDSYNFEIQYRPGRKNEPADALSRRDDLKTQVINRVLVTDGITNIFDYLRKEYDRHPEFKVILDGINDSSNFLVRNGLIINELGQVVIPKVPQLIQVICNKFHDQPTSGGHRGKISTTNRIREKFYWKGMTVDIQNYVKNCNICQKYKTRNHKQYGYLQPLPIAEKPFSHISMDFITGLPKSQDNDAILTIVDRFTKMAWFIPCNTSVTMDDLIKIFNDRFIGNYGYPTDIVSDRGSVFTSEKWRHFAHSHHINLSLSSGYHPQTNGQTERVNHILENYLRCYINKQSDNWVSYLPQAQLCYNSAQHSATKIAPYTAAFGRPAITNDWDIKMIEETGITLTQDHIYTAEQIHERINHKNKEYAEYYNRKRSRAPVFKQHDLVLVKKGKVGFFHQQHKLDSTYAGPFRVEERVGDHNYTLSFPENIRRRYPSSFHVSELEPFNDDLTYNNFKQTIQIDGILDVDDFKNPYLYLCLYNKRLTNEKFQTTAWIPQDIVHNLAADKLNDFTQRASASQEPQ</sequence>
<dbReference type="GeneID" id="25039400"/>